<sequence length="276" mass="28209">MTSAATWPWPDVVGTIRMQTRWWDLVVEDRPAAIEAVDEPARTAAAALAEGLVALGLEPGDPPPEPTAAVAARAAALLAALGGRGAAAPAPPVHDAVARALDSVVAATHEAGRAAVAAHPPRSGPGRVAAVHLSPGGVPKQAVAVARLTGAGVVGDAQADRRDHGRPWQALSVWSAEVVAALAAEGHPVGPGTCGENVLVTGIDWAEVRPGVQLRLGADAVAEVAGPADPCRTIAGSFTGGRFDRIDHRRHPGWSRLYAWIVAEGDVRPGDPVTVH</sequence>
<evidence type="ECO:0000313" key="2">
    <source>
        <dbReference type="EMBL" id="WCO69060.1"/>
    </source>
</evidence>
<dbReference type="InterPro" id="IPR011037">
    <property type="entry name" value="Pyrv_Knase-like_insert_dom_sf"/>
</dbReference>
<feature type="domain" description="MOSC" evidence="1">
    <location>
        <begin position="140"/>
        <end position="276"/>
    </location>
</feature>
<evidence type="ECO:0000259" key="1">
    <source>
        <dbReference type="PROSITE" id="PS51340"/>
    </source>
</evidence>
<dbReference type="RefSeq" id="WP_272738574.1">
    <property type="nucleotide sequence ID" value="NZ_CP116942.1"/>
</dbReference>
<evidence type="ECO:0000313" key="3">
    <source>
        <dbReference type="Proteomes" id="UP001216390"/>
    </source>
</evidence>
<dbReference type="EMBL" id="CP116942">
    <property type="protein sequence ID" value="WCO69060.1"/>
    <property type="molecule type" value="Genomic_DNA"/>
</dbReference>
<proteinExistence type="predicted"/>
<dbReference type="GO" id="GO:0030151">
    <property type="term" value="F:molybdenum ion binding"/>
    <property type="evidence" value="ECO:0007669"/>
    <property type="project" value="InterPro"/>
</dbReference>
<dbReference type="Pfam" id="PF03473">
    <property type="entry name" value="MOSC"/>
    <property type="match status" value="1"/>
</dbReference>
<dbReference type="PANTHER" id="PTHR30212">
    <property type="entry name" value="PROTEIN YIIM"/>
    <property type="match status" value="1"/>
</dbReference>
<dbReference type="PANTHER" id="PTHR30212:SF2">
    <property type="entry name" value="PROTEIN YIIM"/>
    <property type="match status" value="1"/>
</dbReference>
<dbReference type="SUPFAM" id="SSF50800">
    <property type="entry name" value="PK beta-barrel domain-like"/>
    <property type="match status" value="1"/>
</dbReference>
<dbReference type="KEGG" id="ima:PO878_10015"/>
<dbReference type="GO" id="GO:0030170">
    <property type="term" value="F:pyridoxal phosphate binding"/>
    <property type="evidence" value="ECO:0007669"/>
    <property type="project" value="InterPro"/>
</dbReference>
<gene>
    <name evidence="2" type="ORF">PO878_10015</name>
</gene>
<dbReference type="InterPro" id="IPR005302">
    <property type="entry name" value="MoCF_Sase_C"/>
</dbReference>
<protein>
    <submittedName>
        <fullName evidence="2">MOSC domain-containing protein</fullName>
    </submittedName>
</protein>
<keyword evidence="3" id="KW-1185">Reference proteome</keyword>
<dbReference type="PROSITE" id="PS51340">
    <property type="entry name" value="MOSC"/>
    <property type="match status" value="1"/>
</dbReference>
<reference evidence="2" key="1">
    <citation type="submission" date="2023-01" db="EMBL/GenBank/DDBJ databases">
        <title>The diversity of Class Acidimicrobiia in South China Sea sediment environments and the proposal of Iamia marina sp. nov., a novel species of the genus Iamia.</title>
        <authorList>
            <person name="He Y."/>
            <person name="Tian X."/>
        </authorList>
    </citation>
    <scope>NUCLEOTIDE SEQUENCE</scope>
    <source>
        <strain evidence="2">DSM 19957</strain>
    </source>
</reference>
<dbReference type="InterPro" id="IPR052353">
    <property type="entry name" value="Benzoxazolinone_Detox_Enz"/>
</dbReference>
<dbReference type="Gene3D" id="2.40.33.20">
    <property type="entry name" value="PK beta-barrel domain-like"/>
    <property type="match status" value="1"/>
</dbReference>
<accession>A0AAE9Y949</accession>
<dbReference type="GO" id="GO:0003824">
    <property type="term" value="F:catalytic activity"/>
    <property type="evidence" value="ECO:0007669"/>
    <property type="project" value="InterPro"/>
</dbReference>
<dbReference type="Proteomes" id="UP001216390">
    <property type="component" value="Chromosome"/>
</dbReference>
<dbReference type="AlphaFoldDB" id="A0AAE9Y949"/>
<organism evidence="2 3">
    <name type="scientific">Iamia majanohamensis</name>
    <dbReference type="NCBI Taxonomy" id="467976"/>
    <lineage>
        <taxon>Bacteria</taxon>
        <taxon>Bacillati</taxon>
        <taxon>Actinomycetota</taxon>
        <taxon>Acidimicrobiia</taxon>
        <taxon>Acidimicrobiales</taxon>
        <taxon>Iamiaceae</taxon>
        <taxon>Iamia</taxon>
    </lineage>
</organism>
<name>A0AAE9Y949_9ACTN</name>